<accession>W4P5L6</accession>
<comment type="caution">
    <text evidence="2">The sequence shown here is derived from an EMBL/GenBank/DDBJ whole genome shotgun (WGS) entry which is preliminary data.</text>
</comment>
<gene>
    <name evidence="2" type="ORF">JCM6292_1298</name>
</gene>
<organism evidence="2 3">
    <name type="scientific">Bacteroides pyogenes JCM 6292</name>
    <dbReference type="NCBI Taxonomy" id="1235809"/>
    <lineage>
        <taxon>Bacteria</taxon>
        <taxon>Pseudomonadati</taxon>
        <taxon>Bacteroidota</taxon>
        <taxon>Bacteroidia</taxon>
        <taxon>Bacteroidales</taxon>
        <taxon>Bacteroidaceae</taxon>
        <taxon>Bacteroides</taxon>
    </lineage>
</organism>
<dbReference type="EMBL" id="BAIQ01000011">
    <property type="protein sequence ID" value="GAE15072.1"/>
    <property type="molecule type" value="Genomic_DNA"/>
</dbReference>
<dbReference type="GO" id="GO:0006508">
    <property type="term" value="P:proteolysis"/>
    <property type="evidence" value="ECO:0007669"/>
    <property type="project" value="UniProtKB-KW"/>
</dbReference>
<proteinExistence type="predicted"/>
<feature type="domain" description="Tail specific protease" evidence="1">
    <location>
        <begin position="15"/>
        <end position="146"/>
    </location>
</feature>
<protein>
    <submittedName>
        <fullName evidence="2">Carboxyl-terminal protease</fullName>
    </submittedName>
</protein>
<keyword evidence="2" id="KW-0378">Hydrolase</keyword>
<dbReference type="SUPFAM" id="SSF52096">
    <property type="entry name" value="ClpP/crotonase"/>
    <property type="match status" value="1"/>
</dbReference>
<dbReference type="Pfam" id="PF03572">
    <property type="entry name" value="Peptidase_S41"/>
    <property type="match status" value="1"/>
</dbReference>
<dbReference type="GO" id="GO:0008236">
    <property type="term" value="F:serine-type peptidase activity"/>
    <property type="evidence" value="ECO:0007669"/>
    <property type="project" value="InterPro"/>
</dbReference>
<dbReference type="InterPro" id="IPR029045">
    <property type="entry name" value="ClpP/crotonase-like_dom_sf"/>
</dbReference>
<dbReference type="Gene3D" id="3.90.226.10">
    <property type="entry name" value="2-enoyl-CoA Hydratase, Chain A, domain 1"/>
    <property type="match status" value="1"/>
</dbReference>
<evidence type="ECO:0000313" key="3">
    <source>
        <dbReference type="Proteomes" id="UP000018861"/>
    </source>
</evidence>
<dbReference type="Proteomes" id="UP000018861">
    <property type="component" value="Unassembled WGS sequence"/>
</dbReference>
<evidence type="ECO:0000313" key="2">
    <source>
        <dbReference type="EMBL" id="GAE15072.1"/>
    </source>
</evidence>
<dbReference type="InterPro" id="IPR005151">
    <property type="entry name" value="Tail-specific_protease"/>
</dbReference>
<sequence>MYNSFTAGTKAEPQKYNDLLRKISREFREAEVKATILDLRHNTGGTPDCVQLLGTILAPESRLGTSMAYLEYSDKQSEKNREITLDREVLKGGVNLNQQLLFVITSGETAGMAEMLISGLYRENEVPAIITIGSATKGQNMATESFANEELRWLSTRWCAPYTVPIKRPHTVPSLPQATSS</sequence>
<keyword evidence="2" id="KW-0645">Protease</keyword>
<name>W4P5L6_9BACE</name>
<evidence type="ECO:0000259" key="1">
    <source>
        <dbReference type="Pfam" id="PF03572"/>
    </source>
</evidence>
<dbReference type="AlphaFoldDB" id="W4P5L6"/>
<reference evidence="2 3" key="1">
    <citation type="journal article" date="2014" name="Genome Announc.">
        <title>Draft Genome Sequences of Three Strains of Bacteroides pyogenes Isolated from a Cat and Swine.</title>
        <authorList>
            <person name="Sakamoto M."/>
            <person name="Oshima K."/>
            <person name="Suda W."/>
            <person name="Kitamura K."/>
            <person name="Iida T."/>
            <person name="Hattori M."/>
            <person name="Ohkuma M."/>
        </authorList>
    </citation>
    <scope>NUCLEOTIDE SEQUENCE [LARGE SCALE GENOMIC DNA]</scope>
    <source>
        <strain evidence="2 3">JCM 6292</strain>
    </source>
</reference>